<accession>A0AAD7HID4</accession>
<organism evidence="1 2">
    <name type="scientific">Mycena metata</name>
    <dbReference type="NCBI Taxonomy" id="1033252"/>
    <lineage>
        <taxon>Eukaryota</taxon>
        <taxon>Fungi</taxon>
        <taxon>Dikarya</taxon>
        <taxon>Basidiomycota</taxon>
        <taxon>Agaricomycotina</taxon>
        <taxon>Agaricomycetes</taxon>
        <taxon>Agaricomycetidae</taxon>
        <taxon>Agaricales</taxon>
        <taxon>Marasmiineae</taxon>
        <taxon>Mycenaceae</taxon>
        <taxon>Mycena</taxon>
    </lineage>
</organism>
<proteinExistence type="predicted"/>
<reference evidence="1" key="1">
    <citation type="submission" date="2023-03" db="EMBL/GenBank/DDBJ databases">
        <title>Massive genome expansion in bonnet fungi (Mycena s.s.) driven by repeated elements and novel gene families across ecological guilds.</title>
        <authorList>
            <consortium name="Lawrence Berkeley National Laboratory"/>
            <person name="Harder C.B."/>
            <person name="Miyauchi S."/>
            <person name="Viragh M."/>
            <person name="Kuo A."/>
            <person name="Thoen E."/>
            <person name="Andreopoulos B."/>
            <person name="Lu D."/>
            <person name="Skrede I."/>
            <person name="Drula E."/>
            <person name="Henrissat B."/>
            <person name="Morin E."/>
            <person name="Kohler A."/>
            <person name="Barry K."/>
            <person name="LaButti K."/>
            <person name="Morin E."/>
            <person name="Salamov A."/>
            <person name="Lipzen A."/>
            <person name="Mereny Z."/>
            <person name="Hegedus B."/>
            <person name="Baldrian P."/>
            <person name="Stursova M."/>
            <person name="Weitz H."/>
            <person name="Taylor A."/>
            <person name="Grigoriev I.V."/>
            <person name="Nagy L.G."/>
            <person name="Martin F."/>
            <person name="Kauserud H."/>
        </authorList>
    </citation>
    <scope>NUCLEOTIDE SEQUENCE</scope>
    <source>
        <strain evidence="1">CBHHK182m</strain>
    </source>
</reference>
<gene>
    <name evidence="1" type="ORF">B0H16DRAFT_1896784</name>
</gene>
<comment type="caution">
    <text evidence="1">The sequence shown here is derived from an EMBL/GenBank/DDBJ whole genome shotgun (WGS) entry which is preliminary data.</text>
</comment>
<dbReference type="EMBL" id="JARKIB010000237">
    <property type="protein sequence ID" value="KAJ7720710.1"/>
    <property type="molecule type" value="Genomic_DNA"/>
</dbReference>
<keyword evidence="2" id="KW-1185">Reference proteome</keyword>
<sequence>MPPKHDPDAMFLAGRNYNEFELGDERPYQGENLLRMIVHKETKKDAEVVVGGIIEEVVSRGTLQILILRPPTRLSSTTYEVYQSQFDILKKWIEKDRVDGNRQICYKEEWIQTNENNDGRIWVRLENTTMKEIFEISVNTPGTPFGAFQYELPFTTEDRSPIAEGAFVLCKVRAFRADSPSDDNSKRGTYIRGSICTIAKQVKKLISPQVYGLDALELIRLCKNPNNLWNFA</sequence>
<evidence type="ECO:0000313" key="1">
    <source>
        <dbReference type="EMBL" id="KAJ7720710.1"/>
    </source>
</evidence>
<name>A0AAD7HID4_9AGAR</name>
<dbReference type="Proteomes" id="UP001215598">
    <property type="component" value="Unassembled WGS sequence"/>
</dbReference>
<protein>
    <submittedName>
        <fullName evidence="1">Uncharacterized protein</fullName>
    </submittedName>
</protein>
<evidence type="ECO:0000313" key="2">
    <source>
        <dbReference type="Proteomes" id="UP001215598"/>
    </source>
</evidence>
<dbReference type="AlphaFoldDB" id="A0AAD7HID4"/>